<sequence>MGANHDLLADKAGRAIVSKIVNRVDNWGQVFSDNLNKAGDFSWPRPDYVCFDYDLDQSVAFEFKPPNHSKREYLTGLGQTLSYLEKHHYSGIILPTFVEGYNIAQHLTNILSLDVFSRHYISVIGYNERTLESDPLNSIQLFKPIEHERTGEIVTEHINETYWCWWRDISHYEIFTLLNLLDKYASEPGDIYTNNAWPEFWRLMVNGQTRTWEGAGRTKTDNETNYRSEKQNYKIPLFQLGLIEPSEGRLTAEGYKLISIGKIFGIESSLYMDYLTKLVLIEGKHLILIQDLEDYKTRANSASLANSTQFRKDFETYLDENNSIGQRKEGRTTTGNKESYIRDELKLWNKLGLLKTRGTRYFTVGRGIEFNWARITEILTKDFLF</sequence>
<comment type="caution">
    <text evidence="1">The sequence shown here is derived from an EMBL/GenBank/DDBJ whole genome shotgun (WGS) entry which is preliminary data.</text>
</comment>
<accession>A0A265USY7</accession>
<evidence type="ECO:0000313" key="2">
    <source>
        <dbReference type="Proteomes" id="UP000216840"/>
    </source>
</evidence>
<evidence type="ECO:0008006" key="3">
    <source>
        <dbReference type="Google" id="ProtNLM"/>
    </source>
</evidence>
<dbReference type="OrthoDB" id="9255488at2"/>
<gene>
    <name evidence="1" type="ORF">CA834_08015</name>
</gene>
<name>A0A265USY7_9FLAO</name>
<reference evidence="1 2" key="1">
    <citation type="submission" date="2017-05" db="EMBL/GenBank/DDBJ databases">
        <title>The draft genome sequence of Idiomarina salinarum WNB302.</title>
        <authorList>
            <person name="Sun Y."/>
            <person name="Chen B."/>
            <person name="Du Z."/>
        </authorList>
    </citation>
    <scope>NUCLEOTIDE SEQUENCE [LARGE SCALE GENOMIC DNA]</scope>
    <source>
        <strain evidence="1 2">WNB302</strain>
    </source>
</reference>
<organism evidence="1 2">
    <name type="scientific">Winogradskyella aurantia</name>
    <dbReference type="NCBI Taxonomy" id="1915063"/>
    <lineage>
        <taxon>Bacteria</taxon>
        <taxon>Pseudomonadati</taxon>
        <taxon>Bacteroidota</taxon>
        <taxon>Flavobacteriia</taxon>
        <taxon>Flavobacteriales</taxon>
        <taxon>Flavobacteriaceae</taxon>
        <taxon>Winogradskyella</taxon>
    </lineage>
</organism>
<proteinExistence type="predicted"/>
<keyword evidence="2" id="KW-1185">Reference proteome</keyword>
<dbReference type="Proteomes" id="UP000216840">
    <property type="component" value="Unassembled WGS sequence"/>
</dbReference>
<protein>
    <recommendedName>
        <fullName evidence="3">Restriction endonuclease</fullName>
    </recommendedName>
</protein>
<dbReference type="RefSeq" id="WP_094968181.1">
    <property type="nucleotide sequence ID" value="NZ_NGJN01000004.1"/>
</dbReference>
<evidence type="ECO:0000313" key="1">
    <source>
        <dbReference type="EMBL" id="OZV68416.1"/>
    </source>
</evidence>
<dbReference type="EMBL" id="NGJN01000004">
    <property type="protein sequence ID" value="OZV68416.1"/>
    <property type="molecule type" value="Genomic_DNA"/>
</dbReference>
<dbReference type="AlphaFoldDB" id="A0A265USY7"/>